<dbReference type="GO" id="GO:0048038">
    <property type="term" value="F:quinone binding"/>
    <property type="evidence" value="ECO:0007669"/>
    <property type="project" value="TreeGrafter"/>
</dbReference>
<dbReference type="InParanoid" id="A0A1Z5JB84"/>
<evidence type="ECO:0000313" key="5">
    <source>
        <dbReference type="Proteomes" id="UP000198406"/>
    </source>
</evidence>
<organism evidence="4 5">
    <name type="scientific">Fistulifera solaris</name>
    <name type="common">Oleaginous diatom</name>
    <dbReference type="NCBI Taxonomy" id="1519565"/>
    <lineage>
        <taxon>Eukaryota</taxon>
        <taxon>Sar</taxon>
        <taxon>Stramenopiles</taxon>
        <taxon>Ochrophyta</taxon>
        <taxon>Bacillariophyta</taxon>
        <taxon>Bacillariophyceae</taxon>
        <taxon>Bacillariophycidae</taxon>
        <taxon>Naviculales</taxon>
        <taxon>Naviculaceae</taxon>
        <taxon>Fistulifera</taxon>
    </lineage>
</organism>
<dbReference type="EMBL" id="BDSP01000036">
    <property type="protein sequence ID" value="GAX11078.1"/>
    <property type="molecule type" value="Genomic_DNA"/>
</dbReference>
<dbReference type="GO" id="GO:0004303">
    <property type="term" value="F:estradiol 17-beta-dehydrogenase [NAD(P)+] activity"/>
    <property type="evidence" value="ECO:0007669"/>
    <property type="project" value="UniProtKB-EC"/>
</dbReference>
<evidence type="ECO:0000256" key="2">
    <source>
        <dbReference type="ARBA" id="ARBA00023002"/>
    </source>
</evidence>
<keyword evidence="2 4" id="KW-0560">Oxidoreductase</keyword>
<dbReference type="EC" id="1.1.1.62" evidence="4"/>
<dbReference type="FunFam" id="3.40.50.720:FF:000173">
    <property type="entry name" value="3-oxoacyl-[acyl-carrier protein] reductase"/>
    <property type="match status" value="1"/>
</dbReference>
<evidence type="ECO:0000256" key="1">
    <source>
        <dbReference type="ARBA" id="ARBA00006484"/>
    </source>
</evidence>
<dbReference type="InterPro" id="IPR002347">
    <property type="entry name" value="SDR_fam"/>
</dbReference>
<evidence type="ECO:0000259" key="3">
    <source>
        <dbReference type="SMART" id="SM00822"/>
    </source>
</evidence>
<dbReference type="PANTHER" id="PTHR42760:SF83">
    <property type="entry name" value="(3R)-3-HYDROXYACYL-COA DEHYDROGENASE"/>
    <property type="match status" value="1"/>
</dbReference>
<accession>A0A1Z5JB84</accession>
<comment type="similarity">
    <text evidence="1">Belongs to the short-chain dehydrogenases/reductases (SDR) family.</text>
</comment>
<dbReference type="AlphaFoldDB" id="A0A1Z5JB84"/>
<dbReference type="PANTHER" id="PTHR42760">
    <property type="entry name" value="SHORT-CHAIN DEHYDROGENASES/REDUCTASES FAMILY MEMBER"/>
    <property type="match status" value="1"/>
</dbReference>
<dbReference type="EC" id="1.1.1.239" evidence="4"/>
<dbReference type="GO" id="GO:0047035">
    <property type="term" value="F:testosterone dehydrogenase (NAD+) activity"/>
    <property type="evidence" value="ECO:0007669"/>
    <property type="project" value="UniProtKB-EC"/>
</dbReference>
<dbReference type="PROSITE" id="PS00061">
    <property type="entry name" value="ADH_SHORT"/>
    <property type="match status" value="1"/>
</dbReference>
<dbReference type="InterPro" id="IPR020904">
    <property type="entry name" value="Sc_DH/Rdtase_CS"/>
</dbReference>
<proteinExistence type="inferred from homology"/>
<reference evidence="4 5" key="1">
    <citation type="journal article" date="2015" name="Plant Cell">
        <title>Oil accumulation by the oleaginous diatom Fistulifera solaris as revealed by the genome and transcriptome.</title>
        <authorList>
            <person name="Tanaka T."/>
            <person name="Maeda Y."/>
            <person name="Veluchamy A."/>
            <person name="Tanaka M."/>
            <person name="Abida H."/>
            <person name="Marechal E."/>
            <person name="Bowler C."/>
            <person name="Muto M."/>
            <person name="Sunaga Y."/>
            <person name="Tanaka M."/>
            <person name="Yoshino T."/>
            <person name="Taniguchi T."/>
            <person name="Fukuda Y."/>
            <person name="Nemoto M."/>
            <person name="Matsumoto M."/>
            <person name="Wong P.S."/>
            <person name="Aburatani S."/>
            <person name="Fujibuchi W."/>
        </authorList>
    </citation>
    <scope>NUCLEOTIDE SEQUENCE [LARGE SCALE GENOMIC DNA]</scope>
    <source>
        <strain evidence="4 5">JPCC DA0580</strain>
    </source>
</reference>
<feature type="domain" description="Ketoreductase" evidence="3">
    <location>
        <begin position="11"/>
        <end position="197"/>
    </location>
</feature>
<dbReference type="GO" id="GO:0006633">
    <property type="term" value="P:fatty acid biosynthetic process"/>
    <property type="evidence" value="ECO:0007669"/>
    <property type="project" value="TreeGrafter"/>
</dbReference>
<name>A0A1Z5JB84_FISSO</name>
<dbReference type="Proteomes" id="UP000198406">
    <property type="component" value="Unassembled WGS sequence"/>
</dbReference>
<keyword evidence="5" id="KW-1185">Reference proteome</keyword>
<dbReference type="Gene3D" id="3.40.50.720">
    <property type="entry name" value="NAD(P)-binding Rossmann-like Domain"/>
    <property type="match status" value="1"/>
</dbReference>
<dbReference type="SUPFAM" id="SSF51735">
    <property type="entry name" value="NAD(P)-binding Rossmann-fold domains"/>
    <property type="match status" value="1"/>
</dbReference>
<dbReference type="InterPro" id="IPR036291">
    <property type="entry name" value="NAD(P)-bd_dom_sf"/>
</dbReference>
<comment type="caution">
    <text evidence="4">The sequence shown here is derived from an EMBL/GenBank/DDBJ whole genome shotgun (WGS) entry which is preliminary data.</text>
</comment>
<evidence type="ECO:0000313" key="4">
    <source>
        <dbReference type="EMBL" id="GAX11078.1"/>
    </source>
</evidence>
<dbReference type="PRINTS" id="PR00080">
    <property type="entry name" value="SDRFAMILY"/>
</dbReference>
<gene>
    <name evidence="4" type="ORF">FisN_9Hu162</name>
</gene>
<sequence>MTSSWLQLAQKTAIVTGAGSGIGAMGYTVARSLLNQQCRVIQVDRDEASMQHITKDASVVQCDVSQEDQVRNVFVQSDNPSILINCAGITRDGWISNLSNDDWDSVLDINLKGTFLMCREFIRLQNERLKQGEDRPACSIVNVGSVVSELGNLGQTNYAASKGGVLGLTRALAKEVARSHIRVNAVVPGFIDTPMAQQVPVHVQEQIRNQIPLGRFGKPEEVADLILFLASPRSSYITGECIKVSGMISL</sequence>
<dbReference type="SMART" id="SM00822">
    <property type="entry name" value="PKS_KR"/>
    <property type="match status" value="1"/>
</dbReference>
<protein>
    <submittedName>
        <fullName evidence="4">17beta-estradiol 17-dehydrogenase / 3alpha(17beta)-hydroxysteroid dehydrogenase (NAD+)</fullName>
        <ecNumber evidence="4">1.1.1.239</ecNumber>
        <ecNumber evidence="4">1.1.1.62</ecNumber>
    </submittedName>
</protein>
<dbReference type="Pfam" id="PF13561">
    <property type="entry name" value="adh_short_C2"/>
    <property type="match status" value="1"/>
</dbReference>
<dbReference type="OrthoDB" id="1393670at2759"/>
<dbReference type="PRINTS" id="PR00081">
    <property type="entry name" value="GDHRDH"/>
</dbReference>
<dbReference type="InterPro" id="IPR057326">
    <property type="entry name" value="KR_dom"/>
</dbReference>